<dbReference type="InterPro" id="IPR047140">
    <property type="entry name" value="LabA"/>
</dbReference>
<gene>
    <name evidence="2" type="ORF">NIES267_62310</name>
</gene>
<dbReference type="GO" id="GO:0004540">
    <property type="term" value="F:RNA nuclease activity"/>
    <property type="evidence" value="ECO:0007669"/>
    <property type="project" value="InterPro"/>
</dbReference>
<organism evidence="2 3">
    <name type="scientific">Calothrix parasitica NIES-267</name>
    <dbReference type="NCBI Taxonomy" id="1973488"/>
    <lineage>
        <taxon>Bacteria</taxon>
        <taxon>Bacillati</taxon>
        <taxon>Cyanobacteriota</taxon>
        <taxon>Cyanophyceae</taxon>
        <taxon>Nostocales</taxon>
        <taxon>Calotrichaceae</taxon>
        <taxon>Calothrix</taxon>
    </lineage>
</organism>
<evidence type="ECO:0000313" key="3">
    <source>
        <dbReference type="Proteomes" id="UP000218418"/>
    </source>
</evidence>
<evidence type="ECO:0000259" key="1">
    <source>
        <dbReference type="Pfam" id="PF01936"/>
    </source>
</evidence>
<feature type="domain" description="NYN" evidence="1">
    <location>
        <begin position="67"/>
        <end position="215"/>
    </location>
</feature>
<name>A0A1Z4LZU3_9CYAN</name>
<dbReference type="PANTHER" id="PTHR35458:SF8">
    <property type="entry name" value="SLR0650 PROTEIN"/>
    <property type="match status" value="1"/>
</dbReference>
<protein>
    <recommendedName>
        <fullName evidence="1">NYN domain-containing protein</fullName>
    </recommendedName>
</protein>
<dbReference type="EMBL" id="AP018227">
    <property type="protein sequence ID" value="BAY86720.1"/>
    <property type="molecule type" value="Genomic_DNA"/>
</dbReference>
<dbReference type="OrthoDB" id="9794137at2"/>
<sequence>MTINSFTEAKRPKRPIKQQLEYQRPEYQRPNLIVPDVPPVPDVPDDYMETPEIGPDGSIFTCANRGRVAIFIDGANLFYAALQLGIEINYAKLLSCLAKDSKLLRAFFYTGVDPTNEKQQGFLLWMRRNGYRVITKDLVQFPDGSKKANLDVEIAVDMMNLAPYYDTAVLVSGDGDLAYAVNAVSYQGSRVEVVSLRSMTSESLIDVADCFVDLDAIKKHIQKESDSEYSYRPLSNFDIHPPIHTEQPHYPKS</sequence>
<reference evidence="2 3" key="1">
    <citation type="submission" date="2017-06" db="EMBL/GenBank/DDBJ databases">
        <title>Genome sequencing of cyanobaciteial culture collection at National Institute for Environmental Studies (NIES).</title>
        <authorList>
            <person name="Hirose Y."/>
            <person name="Shimura Y."/>
            <person name="Fujisawa T."/>
            <person name="Nakamura Y."/>
            <person name="Kawachi M."/>
        </authorList>
    </citation>
    <scope>NUCLEOTIDE SEQUENCE [LARGE SCALE GENOMIC DNA]</scope>
    <source>
        <strain evidence="2 3">NIES-267</strain>
    </source>
</reference>
<dbReference type="Proteomes" id="UP000218418">
    <property type="component" value="Chromosome"/>
</dbReference>
<proteinExistence type="predicted"/>
<dbReference type="Gene3D" id="3.40.50.1010">
    <property type="entry name" value="5'-nuclease"/>
    <property type="match status" value="1"/>
</dbReference>
<evidence type="ECO:0000313" key="2">
    <source>
        <dbReference type="EMBL" id="BAY86720.1"/>
    </source>
</evidence>
<dbReference type="InterPro" id="IPR021139">
    <property type="entry name" value="NYN"/>
</dbReference>
<accession>A0A1Z4LZU3</accession>
<dbReference type="CDD" id="cd10911">
    <property type="entry name" value="PIN_LabA"/>
    <property type="match status" value="1"/>
</dbReference>
<dbReference type="AlphaFoldDB" id="A0A1Z4LZU3"/>
<dbReference type="Pfam" id="PF01936">
    <property type="entry name" value="NYN"/>
    <property type="match status" value="1"/>
</dbReference>
<dbReference type="PANTHER" id="PTHR35458">
    <property type="entry name" value="SLR0755 PROTEIN"/>
    <property type="match status" value="1"/>
</dbReference>
<keyword evidence="3" id="KW-1185">Reference proteome</keyword>